<dbReference type="SUPFAM" id="SSF53697">
    <property type="entry name" value="SIS domain"/>
    <property type="match status" value="1"/>
</dbReference>
<dbReference type="FunFam" id="3.40.50.10490:FF:000036">
    <property type="entry name" value="Glutamine-fructose-6-phosphate transaminase (Isomerizing), variant"/>
    <property type="match status" value="1"/>
</dbReference>
<dbReference type="PROSITE" id="PS51464">
    <property type="entry name" value="SIS"/>
    <property type="match status" value="2"/>
</dbReference>
<evidence type="ECO:0000313" key="11">
    <source>
        <dbReference type="Proteomes" id="UP001165122"/>
    </source>
</evidence>
<dbReference type="Gene3D" id="3.40.50.10490">
    <property type="entry name" value="Glucose-6-phosphate isomerase like protein, domain 1"/>
    <property type="match status" value="2"/>
</dbReference>
<gene>
    <name evidence="10" type="ORF">TrLO_g8164</name>
</gene>
<dbReference type="InterPro" id="IPR005855">
    <property type="entry name" value="GFAT"/>
</dbReference>
<feature type="domain" description="SIS" evidence="9">
    <location>
        <begin position="589"/>
        <end position="736"/>
    </location>
</feature>
<dbReference type="PROSITE" id="PS51278">
    <property type="entry name" value="GATASE_TYPE_2"/>
    <property type="match status" value="1"/>
</dbReference>
<evidence type="ECO:0000256" key="6">
    <source>
        <dbReference type="ARBA" id="ARBA00022737"/>
    </source>
</evidence>
<dbReference type="Pfam" id="PF13522">
    <property type="entry name" value="GATase_6"/>
    <property type="match status" value="1"/>
</dbReference>
<dbReference type="CDD" id="cd00714">
    <property type="entry name" value="GFAT"/>
    <property type="match status" value="1"/>
</dbReference>
<dbReference type="GO" id="GO:0004360">
    <property type="term" value="F:glutamine-fructose-6-phosphate transaminase (isomerizing) activity"/>
    <property type="evidence" value="ECO:0007669"/>
    <property type="project" value="UniProtKB-EC"/>
</dbReference>
<evidence type="ECO:0000259" key="9">
    <source>
        <dbReference type="PROSITE" id="PS51464"/>
    </source>
</evidence>
<dbReference type="EC" id="2.6.1.16" evidence="2"/>
<dbReference type="NCBIfam" id="TIGR01135">
    <property type="entry name" value="glmS"/>
    <property type="match status" value="1"/>
</dbReference>
<dbReference type="Proteomes" id="UP001165122">
    <property type="component" value="Unassembled WGS sequence"/>
</dbReference>
<evidence type="ECO:0000256" key="2">
    <source>
        <dbReference type="ARBA" id="ARBA00012916"/>
    </source>
</evidence>
<organism evidence="10 11">
    <name type="scientific">Triparma laevis f. longispina</name>
    <dbReference type="NCBI Taxonomy" id="1714387"/>
    <lineage>
        <taxon>Eukaryota</taxon>
        <taxon>Sar</taxon>
        <taxon>Stramenopiles</taxon>
        <taxon>Ochrophyta</taxon>
        <taxon>Bolidophyceae</taxon>
        <taxon>Parmales</taxon>
        <taxon>Triparmaceae</taxon>
        <taxon>Triparma</taxon>
    </lineage>
</organism>
<feature type="domain" description="SIS" evidence="9">
    <location>
        <begin position="403"/>
        <end position="551"/>
    </location>
</feature>
<dbReference type="InterPro" id="IPR047084">
    <property type="entry name" value="GFAT_N"/>
</dbReference>
<dbReference type="PANTHER" id="PTHR10937">
    <property type="entry name" value="GLUCOSAMINE--FRUCTOSE-6-PHOSPHATE AMINOTRANSFERASE, ISOMERIZING"/>
    <property type="match status" value="1"/>
</dbReference>
<dbReference type="InterPro" id="IPR046348">
    <property type="entry name" value="SIS_dom_sf"/>
</dbReference>
<evidence type="ECO:0000256" key="3">
    <source>
        <dbReference type="ARBA" id="ARBA00016090"/>
    </source>
</evidence>
<evidence type="ECO:0000256" key="1">
    <source>
        <dbReference type="ARBA" id="ARBA00001031"/>
    </source>
</evidence>
<dbReference type="EMBL" id="BRXW01000395">
    <property type="protein sequence ID" value="GMH50429.1"/>
    <property type="molecule type" value="Genomic_DNA"/>
</dbReference>
<dbReference type="OrthoDB" id="15235at2759"/>
<dbReference type="InterPro" id="IPR001347">
    <property type="entry name" value="SIS_dom"/>
</dbReference>
<dbReference type="CDD" id="cd05008">
    <property type="entry name" value="SIS_GlmS_GlmD_1"/>
    <property type="match status" value="1"/>
</dbReference>
<dbReference type="Gene3D" id="3.60.20.10">
    <property type="entry name" value="Glutamine Phosphoribosylpyrophosphate, subunit 1, domain 1"/>
    <property type="match status" value="1"/>
</dbReference>
<evidence type="ECO:0000256" key="4">
    <source>
        <dbReference type="ARBA" id="ARBA00022576"/>
    </source>
</evidence>
<dbReference type="GO" id="GO:0006487">
    <property type="term" value="P:protein N-linked glycosylation"/>
    <property type="evidence" value="ECO:0007669"/>
    <property type="project" value="TreeGrafter"/>
</dbReference>
<keyword evidence="6" id="KW-0677">Repeat</keyword>
<evidence type="ECO:0000256" key="5">
    <source>
        <dbReference type="ARBA" id="ARBA00022679"/>
    </source>
</evidence>
<dbReference type="SUPFAM" id="SSF56235">
    <property type="entry name" value="N-terminal nucleophile aminohydrolases (Ntn hydrolases)"/>
    <property type="match status" value="1"/>
</dbReference>
<keyword evidence="5" id="KW-0808">Transferase</keyword>
<dbReference type="PANTHER" id="PTHR10937:SF0">
    <property type="entry name" value="GLUTAMINE--FRUCTOSE-6-PHOSPHATE TRANSAMINASE (ISOMERIZING)"/>
    <property type="match status" value="1"/>
</dbReference>
<keyword evidence="4" id="KW-0032">Aminotransferase</keyword>
<protein>
    <recommendedName>
        <fullName evidence="3">Glutamine--fructose-6-phosphate aminotransferase [isomerizing]</fullName>
        <ecNumber evidence="2">2.6.1.16</ecNumber>
    </recommendedName>
</protein>
<evidence type="ECO:0000259" key="8">
    <source>
        <dbReference type="PROSITE" id="PS51278"/>
    </source>
</evidence>
<feature type="domain" description="Glutamine amidotransferase type-2" evidence="8">
    <location>
        <begin position="98"/>
        <end position="344"/>
    </location>
</feature>
<name>A0A9W6ZA77_9STRA</name>
<accession>A0A9W6ZA77</accession>
<dbReference type="GO" id="GO:0006047">
    <property type="term" value="P:UDP-N-acetylglucosamine metabolic process"/>
    <property type="evidence" value="ECO:0007669"/>
    <property type="project" value="TreeGrafter"/>
</dbReference>
<evidence type="ECO:0000256" key="7">
    <source>
        <dbReference type="ARBA" id="ARBA00022962"/>
    </source>
</evidence>
<dbReference type="AlphaFoldDB" id="A0A9W6ZA77"/>
<dbReference type="InterPro" id="IPR035490">
    <property type="entry name" value="GlmS/FrlB_SIS"/>
</dbReference>
<dbReference type="CDD" id="cd05009">
    <property type="entry name" value="SIS_GlmS_GlmD_2"/>
    <property type="match status" value="1"/>
</dbReference>
<sequence length="746" mass="79577">MIRAANTLRKPLQLAIFSSARASSAKMSPKRLNGCLNGTNVQRTFQRTSTSSYLLPATLTSQQSSNSDSSPLFSSLALFAAALLASPLILSSPESECCGIVGVVAAPQKRSTGFTARDFLIEGLTVLKNRGYDSAGVATVGDIKGKGDTPGIVVTKYASVGDNADGVELVGTRSRITAEKEIPADKQHVTGIAHTRWATHGGKTDLNAHPHLDSSGKIALVHNGTINNANALRTELDALGHKFTSETDSEVIVKLIGHIRDTNPEITVKEATEKALQRCDGSWGLAVMCDDSPDEIIVACNGSPLVIGISDTATYIASETSAFNRYTKEFISMKDGEIGIVHADGRELDLSRAQVAPDQEVILSPAPHPHWTIKETLEQPEAIARSLCYGGRLTEGLVKLGGLDQELNRLSQIKHMTLSACGTSLNAALYGVKLMKHLKSFDGAIQAIDAAETSTKDFVCTSGHPEQAGVIVVSQSGETKDVMRVVNSAMNEGLTTLSVVNAVGSLIARTTKLGVYLNAGRENAVASTKAFSTQVTVLSLLAIWFRQTRDIAEGKLHNSDATKTLHDALMRLPMSFGMSLKLRDQMRSIAKTLVDKHSLFVLGKGFAEPVAYEGALKIKETSYLHAEGYSGGALKHGPFALIENETGKFGATPIILIILDDEHQHHMRTAAEEVKSRGAQVIIITDKSSLAEGLTSTENTVVIPSNGPLTALIATCPLQLLAYELSILKGINPDCPRNLAKAVTVD</sequence>
<reference evidence="11" key="1">
    <citation type="journal article" date="2023" name="Commun. Biol.">
        <title>Genome analysis of Parmales, the sister group of diatoms, reveals the evolutionary specialization of diatoms from phago-mixotrophs to photoautotrophs.</title>
        <authorList>
            <person name="Ban H."/>
            <person name="Sato S."/>
            <person name="Yoshikawa S."/>
            <person name="Yamada K."/>
            <person name="Nakamura Y."/>
            <person name="Ichinomiya M."/>
            <person name="Sato N."/>
            <person name="Blanc-Mathieu R."/>
            <person name="Endo H."/>
            <person name="Kuwata A."/>
            <person name="Ogata H."/>
        </authorList>
    </citation>
    <scope>NUCLEOTIDE SEQUENCE [LARGE SCALE GENOMIC DNA]</scope>
    <source>
        <strain evidence="11">NIES 3700</strain>
    </source>
</reference>
<comment type="catalytic activity">
    <reaction evidence="1">
        <text>D-fructose 6-phosphate + L-glutamine = D-glucosamine 6-phosphate + L-glutamate</text>
        <dbReference type="Rhea" id="RHEA:13237"/>
        <dbReference type="ChEBI" id="CHEBI:29985"/>
        <dbReference type="ChEBI" id="CHEBI:58359"/>
        <dbReference type="ChEBI" id="CHEBI:58725"/>
        <dbReference type="ChEBI" id="CHEBI:61527"/>
        <dbReference type="EC" id="2.6.1.16"/>
    </reaction>
</comment>
<dbReference type="NCBIfam" id="NF001484">
    <property type="entry name" value="PRK00331.1"/>
    <property type="match status" value="1"/>
</dbReference>
<proteinExistence type="predicted"/>
<keyword evidence="7" id="KW-0315">Glutamine amidotransferase</keyword>
<dbReference type="GO" id="GO:0006002">
    <property type="term" value="P:fructose 6-phosphate metabolic process"/>
    <property type="evidence" value="ECO:0007669"/>
    <property type="project" value="TreeGrafter"/>
</dbReference>
<dbReference type="FunFam" id="3.60.20.10:FF:000006">
    <property type="entry name" value="Glutamine--fructose-6-phosphate aminotransferase [isomerizing]"/>
    <property type="match status" value="1"/>
</dbReference>
<evidence type="ECO:0000313" key="10">
    <source>
        <dbReference type="EMBL" id="GMH50429.1"/>
    </source>
</evidence>
<dbReference type="InterPro" id="IPR035466">
    <property type="entry name" value="GlmS/AgaS_SIS"/>
</dbReference>
<dbReference type="Pfam" id="PF01380">
    <property type="entry name" value="SIS"/>
    <property type="match status" value="2"/>
</dbReference>
<dbReference type="InterPro" id="IPR029055">
    <property type="entry name" value="Ntn_hydrolases_N"/>
</dbReference>
<dbReference type="GO" id="GO:0097367">
    <property type="term" value="F:carbohydrate derivative binding"/>
    <property type="evidence" value="ECO:0007669"/>
    <property type="project" value="InterPro"/>
</dbReference>
<comment type="caution">
    <text evidence="10">The sequence shown here is derived from an EMBL/GenBank/DDBJ whole genome shotgun (WGS) entry which is preliminary data.</text>
</comment>
<dbReference type="InterPro" id="IPR017932">
    <property type="entry name" value="GATase_2_dom"/>
</dbReference>
<keyword evidence="11" id="KW-1185">Reference proteome</keyword>